<evidence type="ECO:0008006" key="3">
    <source>
        <dbReference type="Google" id="ProtNLM"/>
    </source>
</evidence>
<dbReference type="Proteomes" id="UP000319280">
    <property type="component" value="Unassembled WGS sequence"/>
</dbReference>
<proteinExistence type="predicted"/>
<accession>A0A549YK38</accession>
<protein>
    <recommendedName>
        <fullName evidence="3">YkyB-like protein</fullName>
    </recommendedName>
</protein>
<evidence type="ECO:0000313" key="1">
    <source>
        <dbReference type="EMBL" id="TRM12241.1"/>
    </source>
</evidence>
<dbReference type="InterPro" id="IPR025552">
    <property type="entry name" value="YkyB"/>
</dbReference>
<sequence length="168" mass="19665">MNQKTHIPLNELARALFTINRHAKTAPEPKHLYYIKKESINLLLKEKRAEKIGLHFSNHPKFSNQHSTLLVKVGDYFFHIPPTKEDFKELKHLGELDKHYRNPPARMSLSQAKKIIYRHIDWKPPKQHSVTGSNARSKNYKSACFTPSSLGRIDWPPSKTRRSSRTRF</sequence>
<dbReference type="RefSeq" id="WP_142791239.1">
    <property type="nucleotide sequence ID" value="NZ_VJMZ01000001.1"/>
</dbReference>
<reference evidence="1 2" key="1">
    <citation type="submission" date="2019-07" db="EMBL/GenBank/DDBJ databases">
        <title>Genomic analysis of Lentibacillus sp. NKC851-2.</title>
        <authorList>
            <person name="Oh Y.J."/>
        </authorList>
    </citation>
    <scope>NUCLEOTIDE SEQUENCE [LARGE SCALE GENOMIC DNA]</scope>
    <source>
        <strain evidence="1 2">NKC851-2</strain>
    </source>
</reference>
<keyword evidence="2" id="KW-1185">Reference proteome</keyword>
<organism evidence="1 2">
    <name type="scientific">Lentibacillus cibarius</name>
    <dbReference type="NCBI Taxonomy" id="2583219"/>
    <lineage>
        <taxon>Bacteria</taxon>
        <taxon>Bacillati</taxon>
        <taxon>Bacillota</taxon>
        <taxon>Bacilli</taxon>
        <taxon>Bacillales</taxon>
        <taxon>Bacillaceae</taxon>
        <taxon>Lentibacillus</taxon>
    </lineage>
</organism>
<gene>
    <name evidence="1" type="ORF">FH966_11415</name>
</gene>
<comment type="caution">
    <text evidence="1">The sequence shown here is derived from an EMBL/GenBank/DDBJ whole genome shotgun (WGS) entry which is preliminary data.</text>
</comment>
<name>A0A549YK38_9BACI</name>
<dbReference type="Pfam" id="PF14177">
    <property type="entry name" value="YkyB"/>
    <property type="match status" value="1"/>
</dbReference>
<dbReference type="AlphaFoldDB" id="A0A549YK38"/>
<dbReference type="EMBL" id="VJMZ01000001">
    <property type="protein sequence ID" value="TRM12241.1"/>
    <property type="molecule type" value="Genomic_DNA"/>
</dbReference>
<evidence type="ECO:0000313" key="2">
    <source>
        <dbReference type="Proteomes" id="UP000319280"/>
    </source>
</evidence>